<evidence type="ECO:0000313" key="2">
    <source>
        <dbReference type="EMBL" id="GAA2187327.1"/>
    </source>
</evidence>
<reference evidence="3" key="1">
    <citation type="journal article" date="2019" name="Int. J. Syst. Evol. Microbiol.">
        <title>The Global Catalogue of Microorganisms (GCM) 10K type strain sequencing project: providing services to taxonomists for standard genome sequencing and annotation.</title>
        <authorList>
            <consortium name="The Broad Institute Genomics Platform"/>
            <consortium name="The Broad Institute Genome Sequencing Center for Infectious Disease"/>
            <person name="Wu L."/>
            <person name="Ma J."/>
        </authorList>
    </citation>
    <scope>NUCLEOTIDE SEQUENCE [LARGE SCALE GENOMIC DNA]</scope>
    <source>
        <strain evidence="3">JCM 14919</strain>
    </source>
</reference>
<organism evidence="2 3">
    <name type="scientific">Leucobacter alluvii</name>
    <dbReference type="NCBI Taxonomy" id="340321"/>
    <lineage>
        <taxon>Bacteria</taxon>
        <taxon>Bacillati</taxon>
        <taxon>Actinomycetota</taxon>
        <taxon>Actinomycetes</taxon>
        <taxon>Micrococcales</taxon>
        <taxon>Microbacteriaceae</taxon>
        <taxon>Leucobacter</taxon>
    </lineage>
</organism>
<dbReference type="Pfam" id="PF07799">
    <property type="entry name" value="DUF1643"/>
    <property type="match status" value="1"/>
</dbReference>
<gene>
    <name evidence="2" type="ORF">GCM10009786_11740</name>
</gene>
<feature type="compositionally biased region" description="Low complexity" evidence="1">
    <location>
        <begin position="170"/>
        <end position="180"/>
    </location>
</feature>
<feature type="region of interest" description="Disordered" evidence="1">
    <location>
        <begin position="154"/>
        <end position="180"/>
    </location>
</feature>
<dbReference type="RefSeq" id="WP_346057715.1">
    <property type="nucleotide sequence ID" value="NZ_BAAAOP010000005.1"/>
</dbReference>
<name>A0ABP5MYK0_9MICO</name>
<comment type="caution">
    <text evidence="2">The sequence shown here is derived from an EMBL/GenBank/DDBJ whole genome shotgun (WGS) entry which is preliminary data.</text>
</comment>
<evidence type="ECO:0000256" key="1">
    <source>
        <dbReference type="SAM" id="MobiDB-lite"/>
    </source>
</evidence>
<protein>
    <recommendedName>
        <fullName evidence="4">DUF1643 domain-containing protein</fullName>
    </recommendedName>
</protein>
<evidence type="ECO:0000313" key="3">
    <source>
        <dbReference type="Proteomes" id="UP001501084"/>
    </source>
</evidence>
<proteinExistence type="predicted"/>
<keyword evidence="3" id="KW-1185">Reference proteome</keyword>
<accession>A0ABP5MYK0</accession>
<evidence type="ECO:0008006" key="4">
    <source>
        <dbReference type="Google" id="ProtNLM"/>
    </source>
</evidence>
<dbReference type="EMBL" id="BAAAOP010000005">
    <property type="protein sequence ID" value="GAA2187327.1"/>
    <property type="molecule type" value="Genomic_DNA"/>
</dbReference>
<dbReference type="InterPro" id="IPR012441">
    <property type="entry name" value="DUF1643"/>
</dbReference>
<sequence length="180" mass="19460">MITYPVGQEPDFWDPNPADARHRFALGRIGGSSPSKPPLIVIGMNPSRARESESDRTVNRVIRASEEIGGYDGWLMLNLYPERSPKPSALGGYDRGRSDANCAAIVQVLRQLGATEVLGAWGNMGGSATLRRALSDVRALLAGIGVHVFTMDPLTRQGNPRHPQPPGRPLPMLGPKAYLP</sequence>
<dbReference type="Proteomes" id="UP001501084">
    <property type="component" value="Unassembled WGS sequence"/>
</dbReference>